<accession>A0A1J6KUK9</accession>
<organism evidence="2 3">
    <name type="scientific">Nicotiana attenuata</name>
    <name type="common">Coyote tobacco</name>
    <dbReference type="NCBI Taxonomy" id="49451"/>
    <lineage>
        <taxon>Eukaryota</taxon>
        <taxon>Viridiplantae</taxon>
        <taxon>Streptophyta</taxon>
        <taxon>Embryophyta</taxon>
        <taxon>Tracheophyta</taxon>
        <taxon>Spermatophyta</taxon>
        <taxon>Magnoliopsida</taxon>
        <taxon>eudicotyledons</taxon>
        <taxon>Gunneridae</taxon>
        <taxon>Pentapetalae</taxon>
        <taxon>asterids</taxon>
        <taxon>lamiids</taxon>
        <taxon>Solanales</taxon>
        <taxon>Solanaceae</taxon>
        <taxon>Nicotianoideae</taxon>
        <taxon>Nicotianeae</taxon>
        <taxon>Nicotiana</taxon>
    </lineage>
</organism>
<gene>
    <name evidence="2" type="ORF">A4A49_52621</name>
</gene>
<name>A0A1J6KUK9_NICAT</name>
<protein>
    <recommendedName>
        <fullName evidence="1">F-box domain-containing protein</fullName>
    </recommendedName>
</protein>
<evidence type="ECO:0000259" key="1">
    <source>
        <dbReference type="Pfam" id="PF00646"/>
    </source>
</evidence>
<comment type="caution">
    <text evidence="2">The sequence shown here is derived from an EMBL/GenBank/DDBJ whole genome shotgun (WGS) entry which is preliminary data.</text>
</comment>
<sequence length="387" mass="44509">MLYQTNQSKAKDLMNNMELHDDLVVEIISYLPLKKLIQCKTLNKKFNHLLSDPNFVETHALPPVLTLLYSESISPKIYNKISPYPISTCSNNIETRQSYVEVPKVVASCNGLLLLLYWSILDTLCVFNPITGMKQCLGSDYPNSDQYTVVMVQVIGKQKGYELNMFSSEDTAGVLWQGYQLTTDSASFEYFFSKPAYLHHTLYWLMADGCVLAFDTKKKSARILNNSLHVIKHLPNGDNRIRIGYYTWFGVAKGKLHLVCTLKKYIVVVAYDDKIQNWEVVYTVANFRTGLNMNGRPLCLDNKRLLFLVYRRSEDGALYEYDFKTETYRILVLVPTKFLERQAFVPFVPTLAKVRNNDSLHAIYPTEISQLITFALDMLKQLFSLDN</sequence>
<keyword evidence="3" id="KW-1185">Reference proteome</keyword>
<dbReference type="Proteomes" id="UP000187609">
    <property type="component" value="Unassembled WGS sequence"/>
</dbReference>
<dbReference type="Gene3D" id="1.20.1280.50">
    <property type="match status" value="1"/>
</dbReference>
<reference evidence="2" key="1">
    <citation type="submission" date="2016-11" db="EMBL/GenBank/DDBJ databases">
        <title>The genome of Nicotiana attenuata.</title>
        <authorList>
            <person name="Xu S."/>
            <person name="Brockmoeller T."/>
            <person name="Gaquerel E."/>
            <person name="Navarro A."/>
            <person name="Kuhl H."/>
            <person name="Gase K."/>
            <person name="Ling Z."/>
            <person name="Zhou W."/>
            <person name="Kreitzer C."/>
            <person name="Stanke M."/>
            <person name="Tang H."/>
            <person name="Lyons E."/>
            <person name="Pandey P."/>
            <person name="Pandey S.P."/>
            <person name="Timmermann B."/>
            <person name="Baldwin I.T."/>
        </authorList>
    </citation>
    <scope>NUCLEOTIDE SEQUENCE [LARGE SCALE GENOMIC DNA]</scope>
    <source>
        <strain evidence="2">UT</strain>
    </source>
</reference>
<dbReference type="InterPro" id="IPR001810">
    <property type="entry name" value="F-box_dom"/>
</dbReference>
<dbReference type="AlphaFoldDB" id="A0A1J6KUK9"/>
<dbReference type="InterPro" id="IPR050796">
    <property type="entry name" value="SCF_F-box_component"/>
</dbReference>
<dbReference type="InterPro" id="IPR036047">
    <property type="entry name" value="F-box-like_dom_sf"/>
</dbReference>
<dbReference type="Pfam" id="PF00646">
    <property type="entry name" value="F-box"/>
    <property type="match status" value="1"/>
</dbReference>
<evidence type="ECO:0000313" key="3">
    <source>
        <dbReference type="Proteomes" id="UP000187609"/>
    </source>
</evidence>
<dbReference type="Gramene" id="OIT22777">
    <property type="protein sequence ID" value="OIT22777"/>
    <property type="gene ID" value="A4A49_52621"/>
</dbReference>
<dbReference type="EMBL" id="MJEQ01003507">
    <property type="protein sequence ID" value="OIT22777.1"/>
    <property type="molecule type" value="Genomic_DNA"/>
</dbReference>
<dbReference type="PANTHER" id="PTHR31672">
    <property type="entry name" value="BNACNNG10540D PROTEIN"/>
    <property type="match status" value="1"/>
</dbReference>
<evidence type="ECO:0000313" key="2">
    <source>
        <dbReference type="EMBL" id="OIT22777.1"/>
    </source>
</evidence>
<dbReference type="SUPFAM" id="SSF81383">
    <property type="entry name" value="F-box domain"/>
    <property type="match status" value="1"/>
</dbReference>
<feature type="domain" description="F-box" evidence="1">
    <location>
        <begin position="18"/>
        <end position="55"/>
    </location>
</feature>
<dbReference type="OMA" id="IDACHIL"/>
<proteinExistence type="predicted"/>